<organism evidence="1 2">
    <name type="scientific">bacterium (Candidatus Blackallbacteria) CG17_big_fil_post_rev_8_21_14_2_50_48_46</name>
    <dbReference type="NCBI Taxonomy" id="2014261"/>
    <lineage>
        <taxon>Bacteria</taxon>
        <taxon>Candidatus Blackallbacteria</taxon>
    </lineage>
</organism>
<dbReference type="AlphaFoldDB" id="A0A2M7G4R9"/>
<name>A0A2M7G4R9_9BACT</name>
<gene>
    <name evidence="1" type="ORF">COW36_10635</name>
</gene>
<dbReference type="Proteomes" id="UP000231019">
    <property type="component" value="Unassembled WGS sequence"/>
</dbReference>
<proteinExistence type="predicted"/>
<dbReference type="InterPro" id="IPR036380">
    <property type="entry name" value="Isochorismatase-like_sf"/>
</dbReference>
<accession>A0A2M7G4R9</accession>
<sequence length="83" mass="9375">MEGDSRTQFDSRVSPQEGERVLTKHDVSAFAGTSLEQILLNNQTALKHLGKAISLDATYRTQAQQDKDLEGIQHMQEFKMLLK</sequence>
<comment type="caution">
    <text evidence="1">The sequence shown here is derived from an EMBL/GenBank/DDBJ whole genome shotgun (WGS) entry which is preliminary data.</text>
</comment>
<evidence type="ECO:0000313" key="2">
    <source>
        <dbReference type="Proteomes" id="UP000231019"/>
    </source>
</evidence>
<dbReference type="EMBL" id="PFFQ01000032">
    <property type="protein sequence ID" value="PIW16924.1"/>
    <property type="molecule type" value="Genomic_DNA"/>
</dbReference>
<dbReference type="NCBIfam" id="NF047558">
    <property type="entry name" value="TPR_END_plus"/>
    <property type="match status" value="1"/>
</dbReference>
<dbReference type="SUPFAM" id="SSF52499">
    <property type="entry name" value="Isochorismatase-like hydrolases"/>
    <property type="match status" value="1"/>
</dbReference>
<evidence type="ECO:0000313" key="1">
    <source>
        <dbReference type="EMBL" id="PIW16924.1"/>
    </source>
</evidence>
<dbReference type="Gene3D" id="3.40.50.850">
    <property type="entry name" value="Isochorismatase-like"/>
    <property type="match status" value="1"/>
</dbReference>
<reference evidence="1 2" key="1">
    <citation type="submission" date="2017-09" db="EMBL/GenBank/DDBJ databases">
        <title>Depth-based differentiation of microbial function through sediment-hosted aquifers and enrichment of novel symbionts in the deep terrestrial subsurface.</title>
        <authorList>
            <person name="Probst A.J."/>
            <person name="Ladd B."/>
            <person name="Jarett J.K."/>
            <person name="Geller-Mcgrath D.E."/>
            <person name="Sieber C.M."/>
            <person name="Emerson J.B."/>
            <person name="Anantharaman K."/>
            <person name="Thomas B.C."/>
            <person name="Malmstrom R."/>
            <person name="Stieglmeier M."/>
            <person name="Klingl A."/>
            <person name="Woyke T."/>
            <person name="Ryan C.M."/>
            <person name="Banfield J.F."/>
        </authorList>
    </citation>
    <scope>NUCLEOTIDE SEQUENCE [LARGE SCALE GENOMIC DNA]</scope>
    <source>
        <strain evidence="1">CG17_big_fil_post_rev_8_21_14_2_50_48_46</strain>
    </source>
</reference>
<protein>
    <submittedName>
        <fullName evidence="1">Uncharacterized protein</fullName>
    </submittedName>
</protein>